<keyword evidence="1 3" id="KW-0863">Zinc-finger</keyword>
<organism evidence="5 6">
    <name type="scientific">Magallana gigas</name>
    <name type="common">Pacific oyster</name>
    <name type="synonym">Crassostrea gigas</name>
    <dbReference type="NCBI Taxonomy" id="29159"/>
    <lineage>
        <taxon>Eukaryota</taxon>
        <taxon>Metazoa</taxon>
        <taxon>Spiralia</taxon>
        <taxon>Lophotrochozoa</taxon>
        <taxon>Mollusca</taxon>
        <taxon>Bivalvia</taxon>
        <taxon>Autobranchia</taxon>
        <taxon>Pteriomorphia</taxon>
        <taxon>Ostreida</taxon>
        <taxon>Ostreoidea</taxon>
        <taxon>Ostreidae</taxon>
        <taxon>Magallana</taxon>
    </lineage>
</organism>
<dbReference type="GO" id="GO:0008270">
    <property type="term" value="F:zinc ion binding"/>
    <property type="evidence" value="ECO:0007669"/>
    <property type="project" value="UniProtKB-KW"/>
</dbReference>
<feature type="domain" description="RING-type" evidence="4">
    <location>
        <begin position="29"/>
        <end position="67"/>
    </location>
</feature>
<reference evidence="5" key="1">
    <citation type="submission" date="2022-08" db="UniProtKB">
        <authorList>
            <consortium name="EnsemblMetazoa"/>
        </authorList>
    </citation>
    <scope>IDENTIFICATION</scope>
    <source>
        <strain evidence="5">05x7-T-G4-1.051#20</strain>
    </source>
</reference>
<accession>A0A8W8MFH8</accession>
<name>A0A8W8MFH8_MAGGI</name>
<evidence type="ECO:0000256" key="3">
    <source>
        <dbReference type="PROSITE-ProRule" id="PRU00175"/>
    </source>
</evidence>
<protein>
    <recommendedName>
        <fullName evidence="4">RING-type domain-containing protein</fullName>
    </recommendedName>
</protein>
<dbReference type="EnsemblMetazoa" id="G33671.1">
    <property type="protein sequence ID" value="G33671.1:cds"/>
    <property type="gene ID" value="G33671"/>
</dbReference>
<evidence type="ECO:0000313" key="6">
    <source>
        <dbReference type="Proteomes" id="UP000005408"/>
    </source>
</evidence>
<sequence>MPHGIRIRFAGINSNSWCRPEYQRENYECFVCLEKANYACMCRTCKKASCCLRCYHKIQDKRCPLCRGGNEGRQPQ</sequence>
<keyword evidence="6" id="KW-1185">Reference proteome</keyword>
<evidence type="ECO:0000256" key="1">
    <source>
        <dbReference type="ARBA" id="ARBA00022771"/>
    </source>
</evidence>
<keyword evidence="1 3" id="KW-0479">Metal-binding</keyword>
<keyword evidence="2" id="KW-0862">Zinc</keyword>
<dbReference type="AlphaFoldDB" id="A0A8W8MFH8"/>
<dbReference type="PROSITE" id="PS50089">
    <property type="entry name" value="ZF_RING_2"/>
    <property type="match status" value="1"/>
</dbReference>
<evidence type="ECO:0000313" key="5">
    <source>
        <dbReference type="EnsemblMetazoa" id="G33671.1:cds"/>
    </source>
</evidence>
<evidence type="ECO:0000256" key="2">
    <source>
        <dbReference type="ARBA" id="ARBA00022833"/>
    </source>
</evidence>
<dbReference type="Proteomes" id="UP000005408">
    <property type="component" value="Unassembled WGS sequence"/>
</dbReference>
<proteinExistence type="predicted"/>
<dbReference type="InterPro" id="IPR001841">
    <property type="entry name" value="Znf_RING"/>
</dbReference>
<evidence type="ECO:0000259" key="4">
    <source>
        <dbReference type="PROSITE" id="PS50089"/>
    </source>
</evidence>